<proteinExistence type="predicted"/>
<reference evidence="1" key="1">
    <citation type="submission" date="2022-12" db="EMBL/GenBank/DDBJ databases">
        <title>Genome Sequence of Lasiodiplodia mahajangana.</title>
        <authorList>
            <person name="Buettner E."/>
        </authorList>
    </citation>
    <scope>NUCLEOTIDE SEQUENCE</scope>
    <source>
        <strain evidence="1">VT137</strain>
    </source>
</reference>
<organism evidence="1 2">
    <name type="scientific">Lasiodiplodia mahajangana</name>
    <dbReference type="NCBI Taxonomy" id="1108764"/>
    <lineage>
        <taxon>Eukaryota</taxon>
        <taxon>Fungi</taxon>
        <taxon>Dikarya</taxon>
        <taxon>Ascomycota</taxon>
        <taxon>Pezizomycotina</taxon>
        <taxon>Dothideomycetes</taxon>
        <taxon>Dothideomycetes incertae sedis</taxon>
        <taxon>Botryosphaeriales</taxon>
        <taxon>Botryosphaeriaceae</taxon>
        <taxon>Lasiodiplodia</taxon>
    </lineage>
</organism>
<sequence>MNEDGSTTPSTIRVDDAESTDTRFSPVEIKLEESSSDAKPLPPKHLRRYTTRQLRKRHAEPWIVLSLLGIIGTIVAGSQILNDCSSDSHSDVCNIGSDNSKTEQLFRINLVLLEGLSFAQAKFIDLLWDTAVGQGGRFIHGLVLHQLVSRALTLLLECSTLPYSFFLGVKFSTVSIESLWACIRILFSKSRFLTTFMAVSLLFIIGHVLAFATIWGAATGYEADTVPAYDILNSGAFVPKDSDRLTTCWSVQVSSQAELNLSKPIIGPTFAQAYGSWGNIGDKKEFERLQMRTARPLVETSEAFRNMYALKRLSFAVIMPKA</sequence>
<evidence type="ECO:0000313" key="2">
    <source>
        <dbReference type="Proteomes" id="UP001153332"/>
    </source>
</evidence>
<gene>
    <name evidence="1" type="ORF">O1611_g7349</name>
</gene>
<accession>A0ACC2JFN9</accession>
<keyword evidence="2" id="KW-1185">Reference proteome</keyword>
<dbReference type="EMBL" id="JAPUUL010001927">
    <property type="protein sequence ID" value="KAJ8126289.1"/>
    <property type="molecule type" value="Genomic_DNA"/>
</dbReference>
<name>A0ACC2JFN9_9PEZI</name>
<dbReference type="Proteomes" id="UP001153332">
    <property type="component" value="Unassembled WGS sequence"/>
</dbReference>
<protein>
    <submittedName>
        <fullName evidence="1">Uncharacterized protein</fullName>
    </submittedName>
</protein>
<comment type="caution">
    <text evidence="1">The sequence shown here is derived from an EMBL/GenBank/DDBJ whole genome shotgun (WGS) entry which is preliminary data.</text>
</comment>
<evidence type="ECO:0000313" key="1">
    <source>
        <dbReference type="EMBL" id="KAJ8126289.1"/>
    </source>
</evidence>